<dbReference type="PANTHER" id="PTHR45947">
    <property type="entry name" value="SULFOQUINOVOSYL TRANSFERASE SQD2"/>
    <property type="match status" value="1"/>
</dbReference>
<dbReference type="PANTHER" id="PTHR45947:SF3">
    <property type="entry name" value="SULFOQUINOVOSYL TRANSFERASE SQD2"/>
    <property type="match status" value="1"/>
</dbReference>
<proteinExistence type="predicted"/>
<dbReference type="RefSeq" id="WP_244291798.1">
    <property type="nucleotide sequence ID" value="NZ_FNHI01000001.1"/>
</dbReference>
<gene>
    <name evidence="1" type="ORF">SAMN05444921_101544</name>
</gene>
<sequence>MLTAEGTRRRVVVVQPYVPGYRTSFFDLLQARLASEGVDLEVLHGPAPPHQAERGDAASCACAAQVPTRRLPVPGGRSLLWRRVQGRAAGADLVVLEQALHNLEAYPLLLRSAGRPEHAPRVAFWGHGRTYTKPPSRLGAVVKGALTRLGSWFFAYTESGAAHVASRGFPRDRITVVRNSVDTADLVASRARAARPGTAEFAEAALLRKRYGLTEGRTALFLGGLDAPKRIPFLLDCADRIAAELPGFRLLVAGDGADRRLVDAAANRPGSPVVAVGHTAGARTAPLGAVSDVMLMPGRVGLCAVDSFALGTPVVTTDWPWHAPEFEYLTDGRNALVAPDDPAAYVGAVTALLRDPARLEALRTACRDDVPAYTTEGMAARFCDGLLQAMERDQRNPHAGT</sequence>
<reference evidence="2" key="1">
    <citation type="submission" date="2016-10" db="EMBL/GenBank/DDBJ databases">
        <authorList>
            <person name="Varghese N."/>
            <person name="Submissions S."/>
        </authorList>
    </citation>
    <scope>NUCLEOTIDE SEQUENCE [LARGE SCALE GENOMIC DNA]</scope>
    <source>
        <strain evidence="2">CGMCC 4.7042</strain>
    </source>
</reference>
<evidence type="ECO:0000313" key="2">
    <source>
        <dbReference type="Proteomes" id="UP000199063"/>
    </source>
</evidence>
<protein>
    <submittedName>
        <fullName evidence="1">Glycosyltransferase involved in cell wall bisynthesis</fullName>
    </submittedName>
</protein>
<name>A0A1G9N8W5_9ACTN</name>
<evidence type="ECO:0000313" key="1">
    <source>
        <dbReference type="EMBL" id="SDL82860.1"/>
    </source>
</evidence>
<dbReference type="CDD" id="cd03801">
    <property type="entry name" value="GT4_PimA-like"/>
    <property type="match status" value="1"/>
</dbReference>
<dbReference type="Proteomes" id="UP000199063">
    <property type="component" value="Unassembled WGS sequence"/>
</dbReference>
<dbReference type="SUPFAM" id="SSF53756">
    <property type="entry name" value="UDP-Glycosyltransferase/glycogen phosphorylase"/>
    <property type="match status" value="1"/>
</dbReference>
<organism evidence="1 2">
    <name type="scientific">Streptomyces wuyuanensis</name>
    <dbReference type="NCBI Taxonomy" id="1196353"/>
    <lineage>
        <taxon>Bacteria</taxon>
        <taxon>Bacillati</taxon>
        <taxon>Actinomycetota</taxon>
        <taxon>Actinomycetes</taxon>
        <taxon>Kitasatosporales</taxon>
        <taxon>Streptomycetaceae</taxon>
        <taxon>Streptomyces</taxon>
    </lineage>
</organism>
<dbReference type="AlphaFoldDB" id="A0A1G9N8W5"/>
<dbReference type="InterPro" id="IPR050194">
    <property type="entry name" value="Glycosyltransferase_grp1"/>
</dbReference>
<dbReference type="Pfam" id="PF13692">
    <property type="entry name" value="Glyco_trans_1_4"/>
    <property type="match status" value="1"/>
</dbReference>
<keyword evidence="2" id="KW-1185">Reference proteome</keyword>
<keyword evidence="1" id="KW-0808">Transferase</keyword>
<accession>A0A1G9N8W5</accession>
<dbReference type="STRING" id="1196353.SAMN05444921_101544"/>
<dbReference type="GeneID" id="40827876"/>
<dbReference type="GO" id="GO:0016758">
    <property type="term" value="F:hexosyltransferase activity"/>
    <property type="evidence" value="ECO:0007669"/>
    <property type="project" value="TreeGrafter"/>
</dbReference>
<dbReference type="EMBL" id="FNHI01000001">
    <property type="protein sequence ID" value="SDL82860.1"/>
    <property type="molecule type" value="Genomic_DNA"/>
</dbReference>
<dbReference type="Gene3D" id="3.40.50.2000">
    <property type="entry name" value="Glycogen Phosphorylase B"/>
    <property type="match status" value="2"/>
</dbReference>